<dbReference type="AlphaFoldDB" id="A0A7S8C1P7"/>
<dbReference type="Proteomes" id="UP000593594">
    <property type="component" value="Chromosome"/>
</dbReference>
<gene>
    <name evidence="2" type="ORF">HW532_02875</name>
</gene>
<feature type="region of interest" description="Disordered" evidence="1">
    <location>
        <begin position="43"/>
        <end position="65"/>
    </location>
</feature>
<organism evidence="2 3">
    <name type="scientific">Kaustia mangrovi</name>
    <dbReference type="NCBI Taxonomy" id="2593653"/>
    <lineage>
        <taxon>Bacteria</taxon>
        <taxon>Pseudomonadati</taxon>
        <taxon>Pseudomonadota</taxon>
        <taxon>Alphaproteobacteria</taxon>
        <taxon>Hyphomicrobiales</taxon>
        <taxon>Parvibaculaceae</taxon>
        <taxon>Kaustia</taxon>
    </lineage>
</organism>
<dbReference type="KEGG" id="kmn:HW532_02875"/>
<evidence type="ECO:0000313" key="3">
    <source>
        <dbReference type="Proteomes" id="UP000593594"/>
    </source>
</evidence>
<evidence type="ECO:0000256" key="1">
    <source>
        <dbReference type="SAM" id="MobiDB-lite"/>
    </source>
</evidence>
<name>A0A7S8C1P7_9HYPH</name>
<protein>
    <recommendedName>
        <fullName evidence="4">DUF2946 domain-containing protein</fullName>
    </recommendedName>
</protein>
<proteinExistence type="predicted"/>
<keyword evidence="3" id="KW-1185">Reference proteome</keyword>
<dbReference type="EMBL" id="CP058214">
    <property type="protein sequence ID" value="QPC41753.1"/>
    <property type="molecule type" value="Genomic_DNA"/>
</dbReference>
<accession>A0A7S8C1P7</accession>
<evidence type="ECO:0008006" key="4">
    <source>
        <dbReference type="Google" id="ProtNLM"/>
    </source>
</evidence>
<sequence length="121" mass="12144">MSKAVRITLRTALGQIGSVLLIVGLVCLSLAHASRPSLAASHAGGESALAATGETGPGTPDLEPGRSAIFCQTTGACLVLSDAGNIAARAPVAEVHPPMLSADAPAKWVVPPFDQPPRLSA</sequence>
<dbReference type="RefSeq" id="WP_213162976.1">
    <property type="nucleotide sequence ID" value="NZ_CP058214.1"/>
</dbReference>
<evidence type="ECO:0000313" key="2">
    <source>
        <dbReference type="EMBL" id="QPC41753.1"/>
    </source>
</evidence>
<reference evidence="2 3" key="1">
    <citation type="submission" date="2020-06" db="EMBL/GenBank/DDBJ databases">
        <title>Genome sequence of 2 isolates from Red Sea Mangroves.</title>
        <authorList>
            <person name="Sefrji F."/>
            <person name="Michoud G."/>
            <person name="Merlino G."/>
            <person name="Daffonchio D."/>
        </authorList>
    </citation>
    <scope>NUCLEOTIDE SEQUENCE [LARGE SCALE GENOMIC DNA]</scope>
    <source>
        <strain evidence="2 3">R1DC25</strain>
    </source>
</reference>